<dbReference type="OrthoDB" id="9801455at2"/>
<dbReference type="PANTHER" id="PTHR42812:SF12">
    <property type="entry name" value="BETA-XYLOSIDASE-RELATED"/>
    <property type="match status" value="1"/>
</dbReference>
<keyword evidence="3 6" id="KW-0326">Glycosidase</keyword>
<dbReference type="GO" id="GO:0005975">
    <property type="term" value="P:carbohydrate metabolic process"/>
    <property type="evidence" value="ECO:0007669"/>
    <property type="project" value="InterPro"/>
</dbReference>
<evidence type="ECO:0000313" key="10">
    <source>
        <dbReference type="Proteomes" id="UP000235589"/>
    </source>
</evidence>
<dbReference type="CDD" id="cd08989">
    <property type="entry name" value="GH43_XYL-like"/>
    <property type="match status" value="1"/>
</dbReference>
<keyword evidence="10" id="KW-1185">Reference proteome</keyword>
<dbReference type="AlphaFoldDB" id="A0A2K9P2H0"/>
<dbReference type="EMBL" id="CP020991">
    <property type="protein sequence ID" value="AUO19465.1"/>
    <property type="molecule type" value="Genomic_DNA"/>
</dbReference>
<dbReference type="SUPFAM" id="SSF49899">
    <property type="entry name" value="Concanavalin A-like lectins/glucanases"/>
    <property type="match status" value="1"/>
</dbReference>
<evidence type="ECO:0000256" key="3">
    <source>
        <dbReference type="ARBA" id="ARBA00023295"/>
    </source>
</evidence>
<proteinExistence type="inferred from homology"/>
<dbReference type="InterPro" id="IPR041542">
    <property type="entry name" value="GH43_C2"/>
</dbReference>
<reference evidence="9 10" key="1">
    <citation type="submission" date="2017-04" db="EMBL/GenBank/DDBJ databases">
        <title>Monoglobus pectinilyticus 14 draft genome.</title>
        <authorList>
            <person name="Kim C."/>
            <person name="Rosendale D.I."/>
            <person name="Kelly W.J."/>
            <person name="Tannock G.W."/>
            <person name="Patchett M.L."/>
            <person name="Jordens J.Z."/>
        </authorList>
    </citation>
    <scope>NUCLEOTIDE SEQUENCE [LARGE SCALE GENOMIC DNA]</scope>
    <source>
        <strain evidence="9 10">14</strain>
    </source>
</reference>
<organism evidence="9 10">
    <name type="scientific">Monoglobus pectinilyticus</name>
    <dbReference type="NCBI Taxonomy" id="1981510"/>
    <lineage>
        <taxon>Bacteria</taxon>
        <taxon>Bacillati</taxon>
        <taxon>Bacillota</taxon>
        <taxon>Clostridia</taxon>
        <taxon>Monoglobales</taxon>
        <taxon>Monoglobaceae</taxon>
        <taxon>Monoglobus</taxon>
    </lineage>
</organism>
<feature type="compositionally biased region" description="Polar residues" evidence="7">
    <location>
        <begin position="103"/>
        <end position="114"/>
    </location>
</feature>
<dbReference type="InterPro" id="IPR013320">
    <property type="entry name" value="ConA-like_dom_sf"/>
</dbReference>
<dbReference type="Gene3D" id="2.115.10.20">
    <property type="entry name" value="Glycosyl hydrolase domain, family 43"/>
    <property type="match status" value="1"/>
</dbReference>
<dbReference type="GeneID" id="98062704"/>
<feature type="domain" description="Beta-xylosidase C-terminal Concanavalin A-like" evidence="8">
    <location>
        <begin position="313"/>
        <end position="508"/>
    </location>
</feature>
<dbReference type="SUPFAM" id="SSF75005">
    <property type="entry name" value="Arabinanase/levansucrase/invertase"/>
    <property type="match status" value="1"/>
</dbReference>
<evidence type="ECO:0000313" key="9">
    <source>
        <dbReference type="EMBL" id="AUO19465.1"/>
    </source>
</evidence>
<keyword evidence="2 6" id="KW-0378">Hydrolase</keyword>
<name>A0A2K9P2H0_9FIRM</name>
<gene>
    <name evidence="9" type="ORF">B9O19_01304</name>
</gene>
<dbReference type="InterPro" id="IPR006710">
    <property type="entry name" value="Glyco_hydro_43"/>
</dbReference>
<dbReference type="RefSeq" id="WP_102365670.1">
    <property type="nucleotide sequence ID" value="NZ_CP020991.1"/>
</dbReference>
<evidence type="ECO:0000259" key="8">
    <source>
        <dbReference type="Pfam" id="PF17851"/>
    </source>
</evidence>
<evidence type="ECO:0000256" key="4">
    <source>
        <dbReference type="PIRSR" id="PIRSR606710-1"/>
    </source>
</evidence>
<dbReference type="InterPro" id="IPR051795">
    <property type="entry name" value="Glycosyl_Hydrlase_43"/>
</dbReference>
<dbReference type="Pfam" id="PF17851">
    <property type="entry name" value="GH43_C2"/>
    <property type="match status" value="1"/>
</dbReference>
<feature type="region of interest" description="Disordered" evidence="7">
    <location>
        <begin position="95"/>
        <end position="114"/>
    </location>
</feature>
<accession>A0A2K9P2H0</accession>
<evidence type="ECO:0000256" key="2">
    <source>
        <dbReference type="ARBA" id="ARBA00022801"/>
    </source>
</evidence>
<dbReference type="Gene3D" id="2.60.120.200">
    <property type="match status" value="1"/>
</dbReference>
<evidence type="ECO:0000256" key="5">
    <source>
        <dbReference type="PIRSR" id="PIRSR606710-2"/>
    </source>
</evidence>
<evidence type="ECO:0000256" key="1">
    <source>
        <dbReference type="ARBA" id="ARBA00009865"/>
    </source>
</evidence>
<dbReference type="Pfam" id="PF04616">
    <property type="entry name" value="Glyco_hydro_43"/>
    <property type="match status" value="1"/>
</dbReference>
<feature type="site" description="Important for catalytic activity, responsible for pKa modulation of the active site Glu and correct orientation of both the proton donor and substrate" evidence="5">
    <location>
        <position position="130"/>
    </location>
</feature>
<comment type="similarity">
    <text evidence="1 6">Belongs to the glycosyl hydrolase 43 family.</text>
</comment>
<dbReference type="KEGG" id="mpec:B9O19_01304"/>
<evidence type="ECO:0000256" key="6">
    <source>
        <dbReference type="RuleBase" id="RU361187"/>
    </source>
</evidence>
<feature type="active site" description="Proton donor" evidence="4">
    <location>
        <position position="178"/>
    </location>
</feature>
<dbReference type="GO" id="GO:0004553">
    <property type="term" value="F:hydrolase activity, hydrolyzing O-glycosyl compounds"/>
    <property type="evidence" value="ECO:0007669"/>
    <property type="project" value="InterPro"/>
</dbReference>
<protein>
    <submittedName>
        <fullName evidence="9">Glycoside hydrolase family 43</fullName>
    </submittedName>
</protein>
<dbReference type="PANTHER" id="PTHR42812">
    <property type="entry name" value="BETA-XYLOSIDASE"/>
    <property type="match status" value="1"/>
</dbReference>
<evidence type="ECO:0000256" key="7">
    <source>
        <dbReference type="SAM" id="MobiDB-lite"/>
    </source>
</evidence>
<sequence length="511" mass="58345">MNYSNPVRRGFYPDPSVIRVGEDFYMVNSSFQYFPCIPISHSKDMIHWETIGHAITDPSYLDLSGIKDSHGIWAPDIFYNDGTFYIIATMRLNDSGEEKTRPSRQQLIMKSTTPEGPYTKPVWLNANSIDPSLFFDDDGRKYMITARAATAWELNEDCTEIIDGPKVVWNGTGERCSEGPHIMKHNGYYYAIAAEGGTGYGHGINIARSTELFGEYENCPYNPVMRQKDPEKLIQRAGHGKLVEDQNGDWWAYYLCGRRNEGNYTTLGRETALDPVRWTDDGWFLINEGKGPSEIQNGPDLPEFKGESKSFFDDFDHDSLNLEWEFVRNPDYDYISLNKEKECCLRLYTTDGNLSELKAKNTLVHREAEFKYRAETKMNFDPDDGAWAGLTCYYSTATYIRFNIAMSEGKRILELVINRNQGEELVNKTEIPDGWINLRVDVDGQKRTFSYSMDGENYIEAGTVNPCIFLCDEGVPTDRKRHTGTMVGVFAGTDSGKRIPADFDWFKIDAE</sequence>
<dbReference type="Proteomes" id="UP000235589">
    <property type="component" value="Chromosome"/>
</dbReference>
<feature type="active site" description="Proton acceptor" evidence="4">
    <location>
        <position position="14"/>
    </location>
</feature>
<dbReference type="InterPro" id="IPR023296">
    <property type="entry name" value="Glyco_hydro_beta-prop_sf"/>
</dbReference>